<keyword evidence="1" id="KW-0812">Transmembrane</keyword>
<dbReference type="AlphaFoldDB" id="Q01TU6"/>
<dbReference type="EMBL" id="CP000473">
    <property type="protein sequence ID" value="ABJ86924.1"/>
    <property type="molecule type" value="Genomic_DNA"/>
</dbReference>
<dbReference type="KEGG" id="sus:Acid_5983"/>
<name>Q01TU6_SOLUE</name>
<sequence length="135" mass="14674" precursor="true">MKDRPVMPILRLAYTTLFLIALIAIFVLWAQVGGQSHLDLLPWFVKLGLGVAAAWSIVRATAAAVAGERGWNGQSMRWLAITLAVMFLCGMATYYAHMNLEDGDEEDQQQDTTVSRLIGMGPGKIANVIGPVKAT</sequence>
<protein>
    <submittedName>
        <fullName evidence="2">Uncharacterized protein</fullName>
    </submittedName>
</protein>
<gene>
    <name evidence="2" type="ordered locus">Acid_5983</name>
</gene>
<organism evidence="2">
    <name type="scientific">Solibacter usitatus (strain Ellin6076)</name>
    <dbReference type="NCBI Taxonomy" id="234267"/>
    <lineage>
        <taxon>Bacteria</taxon>
        <taxon>Pseudomonadati</taxon>
        <taxon>Acidobacteriota</taxon>
        <taxon>Terriglobia</taxon>
        <taxon>Bryobacterales</taxon>
        <taxon>Solibacteraceae</taxon>
        <taxon>Candidatus Solibacter</taxon>
    </lineage>
</organism>
<proteinExistence type="predicted"/>
<dbReference type="eggNOG" id="ENOG502ZKQ8">
    <property type="taxonomic scope" value="Bacteria"/>
</dbReference>
<evidence type="ECO:0000256" key="1">
    <source>
        <dbReference type="SAM" id="Phobius"/>
    </source>
</evidence>
<dbReference type="HOGENOM" id="CLU_1884419_0_0_0"/>
<feature type="transmembrane region" description="Helical" evidence="1">
    <location>
        <begin position="43"/>
        <end position="66"/>
    </location>
</feature>
<feature type="transmembrane region" description="Helical" evidence="1">
    <location>
        <begin position="78"/>
        <end position="96"/>
    </location>
</feature>
<feature type="transmembrane region" description="Helical" evidence="1">
    <location>
        <begin position="12"/>
        <end position="31"/>
    </location>
</feature>
<dbReference type="InParanoid" id="Q01TU6"/>
<accession>Q01TU6</accession>
<dbReference type="STRING" id="234267.Acid_5983"/>
<keyword evidence="1" id="KW-1133">Transmembrane helix</keyword>
<keyword evidence="1" id="KW-0472">Membrane</keyword>
<reference evidence="2" key="1">
    <citation type="submission" date="2006-10" db="EMBL/GenBank/DDBJ databases">
        <title>Complete sequence of Solibacter usitatus Ellin6076.</title>
        <authorList>
            <consortium name="US DOE Joint Genome Institute"/>
            <person name="Copeland A."/>
            <person name="Lucas S."/>
            <person name="Lapidus A."/>
            <person name="Barry K."/>
            <person name="Detter J.C."/>
            <person name="Glavina del Rio T."/>
            <person name="Hammon N."/>
            <person name="Israni S."/>
            <person name="Dalin E."/>
            <person name="Tice H."/>
            <person name="Pitluck S."/>
            <person name="Thompson L.S."/>
            <person name="Brettin T."/>
            <person name="Bruce D."/>
            <person name="Han C."/>
            <person name="Tapia R."/>
            <person name="Gilna P."/>
            <person name="Schmutz J."/>
            <person name="Larimer F."/>
            <person name="Land M."/>
            <person name="Hauser L."/>
            <person name="Kyrpides N."/>
            <person name="Mikhailova N."/>
            <person name="Janssen P.H."/>
            <person name="Kuske C.R."/>
            <person name="Richardson P."/>
        </authorList>
    </citation>
    <scope>NUCLEOTIDE SEQUENCE</scope>
    <source>
        <strain evidence="2">Ellin6076</strain>
    </source>
</reference>
<evidence type="ECO:0000313" key="2">
    <source>
        <dbReference type="EMBL" id="ABJ86924.1"/>
    </source>
</evidence>